<feature type="region of interest" description="Disordered" evidence="1">
    <location>
        <begin position="534"/>
        <end position="598"/>
    </location>
</feature>
<feature type="compositionally biased region" description="Polar residues" evidence="1">
    <location>
        <begin position="577"/>
        <end position="596"/>
    </location>
</feature>
<reference evidence="2 3" key="1">
    <citation type="journal article" date="2012" name="Nat. Genet.">
        <title>Plasmodium cynomolgi genome sequences provide insight into Plasmodium vivax and the monkey malaria clade.</title>
        <authorList>
            <person name="Tachibana S."/>
            <person name="Sullivan S.A."/>
            <person name="Kawai S."/>
            <person name="Nakamura S."/>
            <person name="Kim H.R."/>
            <person name="Goto N."/>
            <person name="Arisue N."/>
            <person name="Palacpac N.M.Q."/>
            <person name="Honma H."/>
            <person name="Yagi M."/>
            <person name="Tougan T."/>
            <person name="Katakai Y."/>
            <person name="Kaneko O."/>
            <person name="Mita T."/>
            <person name="Kita K."/>
            <person name="Yasutomi Y."/>
            <person name="Sutton P.L."/>
            <person name="Shakhbatyan R."/>
            <person name="Horii T."/>
            <person name="Yasunaga T."/>
            <person name="Barnwell J.W."/>
            <person name="Escalante A.A."/>
            <person name="Carlton J.M."/>
            <person name="Tanabe K."/>
        </authorList>
    </citation>
    <scope>NUCLEOTIDE SEQUENCE [LARGE SCALE GENOMIC DNA]</scope>
    <source>
        <strain evidence="2 3">B</strain>
    </source>
</reference>
<feature type="region of interest" description="Disordered" evidence="1">
    <location>
        <begin position="1000"/>
        <end position="1035"/>
    </location>
</feature>
<feature type="compositionally biased region" description="Basic and acidic residues" evidence="1">
    <location>
        <begin position="1000"/>
        <end position="1023"/>
    </location>
</feature>
<dbReference type="OrthoDB" id="370895at2759"/>
<dbReference type="GeneID" id="14693121"/>
<feature type="compositionally biased region" description="Basic and acidic residues" evidence="1">
    <location>
        <begin position="1068"/>
        <end position="1077"/>
    </location>
</feature>
<dbReference type="Proteomes" id="UP000006319">
    <property type="component" value="Chromosome 10"/>
</dbReference>
<feature type="region of interest" description="Disordered" evidence="1">
    <location>
        <begin position="1063"/>
        <end position="1087"/>
    </location>
</feature>
<keyword evidence="3" id="KW-1185">Reference proteome</keyword>
<feature type="region of interest" description="Disordered" evidence="1">
    <location>
        <begin position="265"/>
        <end position="285"/>
    </location>
</feature>
<dbReference type="KEGG" id="pcy:PCYB_101150"/>
<evidence type="ECO:0000313" key="2">
    <source>
        <dbReference type="EMBL" id="GAB66765.1"/>
    </source>
</evidence>
<accession>K6UWI6</accession>
<dbReference type="RefSeq" id="XP_004222712.1">
    <property type="nucleotide sequence ID" value="XM_004222664.1"/>
</dbReference>
<feature type="compositionally biased region" description="Polar residues" evidence="1">
    <location>
        <begin position="274"/>
        <end position="283"/>
    </location>
</feature>
<sequence length="1563" mass="182933">MAIPVLLMIKKVAESLCGDCYTLINARGNKRWTQHLLRNKSMLRLTKINYSFVQKNKNVNKNIYNMNCIELYRYSCLLERENITNVTIYKQINKRVEMIYKFLNPSKIVLLIKLYIQNAHLNTYQSTFHCLIEVAITKLREFHLEEIVKLYNIISKVENNQNVVYLFKYVNNHLINNYTFIDVKSFSIILNSHAKLKIKDMKLINKFLHIIVQNGLHIDIVNYSLLFNAFYKLKLVGNDYVNDVVRQFLGEIDAWMQRDHCPSKGGHHKDGENFITNDTNDTNGGDKTRAAKNQLADYYPHHICNILLYFAIQNINQIVSLNGKKEEKGEVNLSDNVYISFLLDLIIKKKNLLKCEEILMLCQIFKMMKIKDDILVSHIQKELLTYFNHAREQRVSHNSANKTDTSPTAIHFTDGTLVKILFDMCTFYTDIDVYNRSVQHFLHSKIDFSTSLLLLYVYSEINLLNDKIITSLIRIINKHYVQNFQVENVFLLVRSFYKICLNSQHYFAQKRIGGKGVNSVNYSSKMDVQAKEAHVTTGPIPRRPSEQVGSAPNGVANNQGKNPLLVCTKQSRETDKNGSTTEANVPEQGSTPSVTPSHVERPFHKIQSLVDNVFFKLEKDLLNENIPTNERNLPLLCKMLYYATVLRKFPFLNRVINLFTNKESSEIGDFKNILNILHAYSCAKNSAIYLCKIDQMDIQILHEDDVTKLAIKDTVLTRYNFIINKKNFNREVKNMIYFLFEQCRLNDYRYVNVEAIKSWLNYSFLNIHFLGMLLCSLMSKELNVIRCFSTQSGRLGEGEKLSPVKPPHKDPCKEMRNSRIAIKKDTKFRYTNLYNQILPHIDKLISKCENVYDITRIFNSSFIFLSHFEKLKEEKNICTEISQMRRSVDKIMNSIEKNILQNLHLYNKEFIILLSAMCIYNNNYSYLPFSFFFQYFDLFTFKNHISYLILQSTDEEIKHIANEVFTLTNYDSRGGGDKVDATNIDATNIDATNEEITNKDAINKDAANKDAPNKDAANKDAANKDTTNNDATTQEGKNNVESFYSFHISCIIESVGKSARNSPNWYKNGEKHQHEEGNLNNNNLKDDIHSRDAHEEGTSTSLTPFQVNHIINIYKQLISKNDFECNHVFKKVKEKYLHAAEMNYLLLRSLSLDELNDLCLSMLKKKVPNIFLFKWALKRNYEYVHSEDTPHLTYDYIVNLLNICINLKRYNLFMQDTVISNILLDNSDKFDTLPRVNKLIESLLQLNVRSVYDSISNELLPSVKKVYLNHFSDSQLLDLNEVLYFMFLLYNFNKCANFYCIFETFLVKFFQIREIKVCPQRRYHFGTSLNNTFFMAKNVYNLSGDKNGKQGHSVSNPFEETNNFDNEYVIHLDDRSTNEGGHKTEDEKFDYTGEVQKVQRTYPMIYIKDHSFVTLFLLLDLLKNDSKIEHYKVYQFCLTLFKDYIYLLNKEVVIQCLYIYFYTQINEELTQERKMDGENNSQNENIQHILNVLITFSHNLDVYSILKLSFIYINLFIYARKKYHVKENVKILFEQINKKKSLIEKNNMLYEQVKRYEHARMGE</sequence>
<feature type="compositionally biased region" description="Polar residues" evidence="1">
    <location>
        <begin position="547"/>
        <end position="561"/>
    </location>
</feature>
<dbReference type="VEuPathDB" id="PlasmoDB:PCYB_101150"/>
<dbReference type="OMA" id="YDITRIF"/>
<dbReference type="PhylomeDB" id="K6UWI6"/>
<gene>
    <name evidence="2" type="ORF">PCYB_101150</name>
</gene>
<dbReference type="eggNOG" id="ENOG502SE6A">
    <property type="taxonomic scope" value="Eukaryota"/>
</dbReference>
<dbReference type="EMBL" id="DF157102">
    <property type="protein sequence ID" value="GAB66765.1"/>
    <property type="molecule type" value="Genomic_DNA"/>
</dbReference>
<feature type="compositionally biased region" description="Low complexity" evidence="1">
    <location>
        <begin position="1024"/>
        <end position="1033"/>
    </location>
</feature>
<proteinExistence type="predicted"/>
<evidence type="ECO:0000256" key="1">
    <source>
        <dbReference type="SAM" id="MobiDB-lite"/>
    </source>
</evidence>
<evidence type="ECO:0000313" key="3">
    <source>
        <dbReference type="Proteomes" id="UP000006319"/>
    </source>
</evidence>
<name>K6UWI6_PLACD</name>
<organism evidence="2 3">
    <name type="scientific">Plasmodium cynomolgi (strain B)</name>
    <dbReference type="NCBI Taxonomy" id="1120755"/>
    <lineage>
        <taxon>Eukaryota</taxon>
        <taxon>Sar</taxon>
        <taxon>Alveolata</taxon>
        <taxon>Apicomplexa</taxon>
        <taxon>Aconoidasida</taxon>
        <taxon>Haemosporida</taxon>
        <taxon>Plasmodiidae</taxon>
        <taxon>Plasmodium</taxon>
        <taxon>Plasmodium (Plasmodium)</taxon>
    </lineage>
</organism>
<protein>
    <submittedName>
        <fullName evidence="2">Uncharacterized protein</fullName>
    </submittedName>
</protein>